<dbReference type="AlphaFoldDB" id="A0A9N8HN74"/>
<feature type="domain" description="Helicase-associated" evidence="2">
    <location>
        <begin position="134"/>
        <end position="191"/>
    </location>
</feature>
<dbReference type="Gene3D" id="6.10.140.530">
    <property type="match status" value="4"/>
</dbReference>
<evidence type="ECO:0000313" key="3">
    <source>
        <dbReference type="EMBL" id="CAB9519941.1"/>
    </source>
</evidence>
<feature type="region of interest" description="Disordered" evidence="1">
    <location>
        <begin position="1"/>
        <end position="20"/>
    </location>
</feature>
<feature type="domain" description="Helicase-associated" evidence="2">
    <location>
        <begin position="201"/>
        <end position="258"/>
    </location>
</feature>
<feature type="region of interest" description="Disordered" evidence="1">
    <location>
        <begin position="474"/>
        <end position="571"/>
    </location>
</feature>
<feature type="domain" description="Helicase-associated" evidence="2">
    <location>
        <begin position="291"/>
        <end position="351"/>
    </location>
</feature>
<comment type="caution">
    <text evidence="3">The sequence shown here is derived from an EMBL/GenBank/DDBJ whole genome shotgun (WGS) entry which is preliminary data.</text>
</comment>
<evidence type="ECO:0000256" key="1">
    <source>
        <dbReference type="SAM" id="MobiDB-lite"/>
    </source>
</evidence>
<keyword evidence="3" id="KW-0347">Helicase</keyword>
<dbReference type="Proteomes" id="UP001153069">
    <property type="component" value="Unassembled WGS sequence"/>
</dbReference>
<keyword evidence="3" id="KW-0547">Nucleotide-binding</keyword>
<protein>
    <submittedName>
        <fullName evidence="3">Helicase</fullName>
    </submittedName>
</protein>
<organism evidence="3 4">
    <name type="scientific">Seminavis robusta</name>
    <dbReference type="NCBI Taxonomy" id="568900"/>
    <lineage>
        <taxon>Eukaryota</taxon>
        <taxon>Sar</taxon>
        <taxon>Stramenopiles</taxon>
        <taxon>Ochrophyta</taxon>
        <taxon>Bacillariophyta</taxon>
        <taxon>Bacillariophyceae</taxon>
        <taxon>Bacillariophycidae</taxon>
        <taxon>Naviculales</taxon>
        <taxon>Naviculaceae</taxon>
        <taxon>Seminavis</taxon>
    </lineage>
</organism>
<dbReference type="PANTHER" id="PTHR33418:SF1">
    <property type="entry name" value="HELICASE-ASSOCIATED DOMAIN-CONTAINING PROTEIN"/>
    <property type="match status" value="1"/>
</dbReference>
<evidence type="ECO:0000259" key="2">
    <source>
        <dbReference type="Pfam" id="PF03457"/>
    </source>
</evidence>
<dbReference type="PANTHER" id="PTHR33418">
    <property type="entry name" value="HELICASE-ASSOCIATED"/>
    <property type="match status" value="1"/>
</dbReference>
<keyword evidence="3" id="KW-0067">ATP-binding</keyword>
<keyword evidence="4" id="KW-1185">Reference proteome</keyword>
<feature type="region of interest" description="Disordered" evidence="1">
    <location>
        <begin position="262"/>
        <end position="286"/>
    </location>
</feature>
<dbReference type="Pfam" id="PF03457">
    <property type="entry name" value="HA"/>
    <property type="match status" value="4"/>
</dbReference>
<reference evidence="3" key="1">
    <citation type="submission" date="2020-06" db="EMBL/GenBank/DDBJ databases">
        <authorList>
            <consortium name="Plant Systems Biology data submission"/>
        </authorList>
    </citation>
    <scope>NUCLEOTIDE SEQUENCE</scope>
    <source>
        <strain evidence="3">D6</strain>
    </source>
</reference>
<dbReference type="InterPro" id="IPR005114">
    <property type="entry name" value="Helicase_assoc"/>
</dbReference>
<name>A0A9N8HN74_9STRA</name>
<sequence length="679" mass="76952">MDKLQSGYDIDPEDGDQYYKGKDGLWYTYPELSIANRLFNERMFEEDKAKSGLFPSSTNGEPTAMEHKPTPRPRETTSVAIADRRHSSRVSLPPTTIYTKALEAQEADSNEAKEKKMDSSSLSKCNIPATKCGSWVENYQVLAVYQDKHKTCNVQNKVCKWLARWVREQRTLMADGELSSSHREALDKLGFDWLTKEARNDMKWMGHYAEVKEFHKKHNHFDFEKDTSLANWTKYQRRAFKEKKLDPKRTALLRAIGFRLEPAEQSPAPQSKDKKGTGNGGDPLSAASKFEKQWMNTFNELKLYREQNGHFRGLPGGNKCGVGRWAARQREAFQAGKLNSKRQELLRGIGFRLADIPTMKPYNITAQYAKAGKEADVQCKNNDGFISESSDDEDNEDFEGLSLAEKREKTWMNFFTRLKMFYMQNGDFRLPERNTDLGGWARRQRETFQAGRLDSKREDLLRGIGFRLDRVRAPRKKAAPSVEVNGDDDDNSGYKSEGHSNEDDNGNEPCIERSDTEAEPVNCRPAYQRPAAKTASRTKRQKSEESLSSTINNGGKKGSGGPMPSNVQAKVGGDEPGVFALLMPIIDALDDWVEDSCLAECADFLQRFLPEAVEEKGGSPKSRLLFVAAQLDLTLDDSRKSQAAVTYCENYLLHQLDKAKKQVCCQDDSLPNKRRKIGE</sequence>
<feature type="region of interest" description="Disordered" evidence="1">
    <location>
        <begin position="50"/>
        <end position="80"/>
    </location>
</feature>
<accession>A0A9N8HN74</accession>
<gene>
    <name evidence="3" type="ORF">SEMRO_1060_G236620.1</name>
</gene>
<feature type="compositionally biased region" description="Basic and acidic residues" evidence="1">
    <location>
        <begin position="64"/>
        <end position="75"/>
    </location>
</feature>
<dbReference type="EMBL" id="CAICTM010001058">
    <property type="protein sequence ID" value="CAB9519941.1"/>
    <property type="molecule type" value="Genomic_DNA"/>
</dbReference>
<evidence type="ECO:0000313" key="4">
    <source>
        <dbReference type="Proteomes" id="UP001153069"/>
    </source>
</evidence>
<feature type="domain" description="Helicase-associated" evidence="2">
    <location>
        <begin position="408"/>
        <end position="466"/>
    </location>
</feature>
<dbReference type="GO" id="GO:0004386">
    <property type="term" value="F:helicase activity"/>
    <property type="evidence" value="ECO:0007669"/>
    <property type="project" value="UniProtKB-KW"/>
</dbReference>
<keyword evidence="3" id="KW-0378">Hydrolase</keyword>
<proteinExistence type="predicted"/>